<accession>A0A644XVY8</accession>
<evidence type="ECO:0000313" key="1">
    <source>
        <dbReference type="EMBL" id="MPM20380.1"/>
    </source>
</evidence>
<comment type="caution">
    <text evidence="1">The sequence shown here is derived from an EMBL/GenBank/DDBJ whole genome shotgun (WGS) entry which is preliminary data.</text>
</comment>
<protein>
    <submittedName>
        <fullName evidence="1">Uncharacterized protein</fullName>
    </submittedName>
</protein>
<organism evidence="1">
    <name type="scientific">bioreactor metagenome</name>
    <dbReference type="NCBI Taxonomy" id="1076179"/>
    <lineage>
        <taxon>unclassified sequences</taxon>
        <taxon>metagenomes</taxon>
        <taxon>ecological metagenomes</taxon>
    </lineage>
</organism>
<gene>
    <name evidence="1" type="ORF">SDC9_66809</name>
</gene>
<dbReference type="AlphaFoldDB" id="A0A644XVY8"/>
<proteinExistence type="predicted"/>
<dbReference type="EMBL" id="VSSQ01003368">
    <property type="protein sequence ID" value="MPM20380.1"/>
    <property type="molecule type" value="Genomic_DNA"/>
</dbReference>
<reference evidence="1" key="1">
    <citation type="submission" date="2019-08" db="EMBL/GenBank/DDBJ databases">
        <authorList>
            <person name="Kucharzyk K."/>
            <person name="Murdoch R.W."/>
            <person name="Higgins S."/>
            <person name="Loffler F."/>
        </authorList>
    </citation>
    <scope>NUCLEOTIDE SEQUENCE</scope>
</reference>
<name>A0A644XVY8_9ZZZZ</name>
<sequence>MRRGAVGNDFTLHDLLSGCHNGFLVNTGALVGAQELDELIFVDIAAAGVNHDMPGIDRFNGAGPFCQNADA</sequence>